<evidence type="ECO:0000313" key="1">
    <source>
        <dbReference type="EMBL" id="SVD23564.1"/>
    </source>
</evidence>
<sequence length="31" mass="3833">LNSNYFRLNGFYLFNNFWNKIAFEKKNFLVA</sequence>
<dbReference type="EMBL" id="UINC01137928">
    <property type="protein sequence ID" value="SVD23564.1"/>
    <property type="molecule type" value="Genomic_DNA"/>
</dbReference>
<organism evidence="1">
    <name type="scientific">marine metagenome</name>
    <dbReference type="NCBI Taxonomy" id="408172"/>
    <lineage>
        <taxon>unclassified sequences</taxon>
        <taxon>metagenomes</taxon>
        <taxon>ecological metagenomes</taxon>
    </lineage>
</organism>
<feature type="non-terminal residue" evidence="1">
    <location>
        <position position="31"/>
    </location>
</feature>
<name>A0A382TNA2_9ZZZZ</name>
<accession>A0A382TNA2</accession>
<reference evidence="1" key="1">
    <citation type="submission" date="2018-05" db="EMBL/GenBank/DDBJ databases">
        <authorList>
            <person name="Lanie J.A."/>
            <person name="Ng W.-L."/>
            <person name="Kazmierczak K.M."/>
            <person name="Andrzejewski T.M."/>
            <person name="Davidsen T.M."/>
            <person name="Wayne K.J."/>
            <person name="Tettelin H."/>
            <person name="Glass J.I."/>
            <person name="Rusch D."/>
            <person name="Podicherti R."/>
            <person name="Tsui H.-C.T."/>
            <person name="Winkler M.E."/>
        </authorList>
    </citation>
    <scope>NUCLEOTIDE SEQUENCE</scope>
</reference>
<proteinExistence type="predicted"/>
<feature type="non-terminal residue" evidence="1">
    <location>
        <position position="1"/>
    </location>
</feature>
<gene>
    <name evidence="1" type="ORF">METZ01_LOCUS376418</name>
</gene>
<protein>
    <submittedName>
        <fullName evidence="1">Uncharacterized protein</fullName>
    </submittedName>
</protein>
<dbReference type="AlphaFoldDB" id="A0A382TNA2"/>